<proteinExistence type="predicted"/>
<keyword evidence="1" id="KW-0472">Membrane</keyword>
<feature type="transmembrane region" description="Helical" evidence="1">
    <location>
        <begin position="163"/>
        <end position="180"/>
    </location>
</feature>
<feature type="transmembrane region" description="Helical" evidence="1">
    <location>
        <begin position="411"/>
        <end position="429"/>
    </location>
</feature>
<reference evidence="2 3" key="1">
    <citation type="submission" date="2023-03" db="EMBL/GenBank/DDBJ databases">
        <authorList>
            <person name="Pearce D."/>
        </authorList>
    </citation>
    <scope>NUCLEOTIDE SEQUENCE [LARGE SCALE GENOMIC DNA]</scope>
    <source>
        <strain evidence="2">Msz</strain>
    </source>
</reference>
<dbReference type="Proteomes" id="UP001162030">
    <property type="component" value="Chromosome"/>
</dbReference>
<keyword evidence="1" id="KW-1133">Transmembrane helix</keyword>
<feature type="transmembrane region" description="Helical" evidence="1">
    <location>
        <begin position="293"/>
        <end position="313"/>
    </location>
</feature>
<protein>
    <submittedName>
        <fullName evidence="2">Uncharacterized protein</fullName>
    </submittedName>
</protein>
<accession>A0ABN8XAT2</accession>
<evidence type="ECO:0000313" key="3">
    <source>
        <dbReference type="Proteomes" id="UP001162030"/>
    </source>
</evidence>
<feature type="transmembrane region" description="Helical" evidence="1">
    <location>
        <begin position="134"/>
        <end position="151"/>
    </location>
</feature>
<gene>
    <name evidence="2" type="ORF">MSZNOR_3941</name>
</gene>
<keyword evidence="1" id="KW-0812">Transmembrane</keyword>
<evidence type="ECO:0000313" key="2">
    <source>
        <dbReference type="EMBL" id="CAI8926154.1"/>
    </source>
</evidence>
<dbReference type="RefSeq" id="WP_026609442.1">
    <property type="nucleotide sequence ID" value="NZ_OX458333.1"/>
</dbReference>
<dbReference type="EMBL" id="OX458333">
    <property type="protein sequence ID" value="CAI8926154.1"/>
    <property type="molecule type" value="Genomic_DNA"/>
</dbReference>
<keyword evidence="3" id="KW-1185">Reference proteome</keyword>
<organism evidence="2 3">
    <name type="scientific">Methylocaldum szegediense</name>
    <dbReference type="NCBI Taxonomy" id="73780"/>
    <lineage>
        <taxon>Bacteria</taxon>
        <taxon>Pseudomonadati</taxon>
        <taxon>Pseudomonadota</taxon>
        <taxon>Gammaproteobacteria</taxon>
        <taxon>Methylococcales</taxon>
        <taxon>Methylococcaceae</taxon>
        <taxon>Methylocaldum</taxon>
    </lineage>
</organism>
<feature type="transmembrane region" description="Helical" evidence="1">
    <location>
        <begin position="370"/>
        <end position="390"/>
    </location>
</feature>
<name>A0ABN8XAT2_9GAMM</name>
<feature type="transmembrane region" description="Helical" evidence="1">
    <location>
        <begin position="219"/>
        <end position="237"/>
    </location>
</feature>
<feature type="transmembrane region" description="Helical" evidence="1">
    <location>
        <begin position="35"/>
        <end position="60"/>
    </location>
</feature>
<evidence type="ECO:0000256" key="1">
    <source>
        <dbReference type="SAM" id="Phobius"/>
    </source>
</evidence>
<feature type="transmembrane region" description="Helical" evidence="1">
    <location>
        <begin position="81"/>
        <end position="102"/>
    </location>
</feature>
<sequence>MDVSILAIPVILAGIFSSSDGILRALMVCFLFGGTAAISITALGNAPVLPAVLLTPFLAWRAISDKTISVSTKYLAYPEPGFWLLLFVLWGVFSAFAFPRIFAGETMVFGMDRLALSPIAVMPLRPFSTHLTQSAYAILGLVCFVSVCTLLNSERRMMHMRDAILLLASLNIGAALLQLAESYLGFPSFLNFVRNANYATFTSGEIGGLVRIYGTFPEASSFAGFTLGLFAFSASLCRDGVRPVYSGSVALASLLLLLISTSSTAYASLIGYTIAATAAAMFQAYWNNSPLKVGPTALTVWLLAVAACVALLIKPEFITRISDFFELTLFDKLESESGRERSNWTQQGWINFIDTYGFGVGLGGARSSSFPIALVSNVGVIGAFLFIAFLRRLFDPSTARLSHEYVSVVRAARHALLIFLMAALVNAPFADPGMLFYTFAAVVAAGRTRSKSQLLAESRLGVASKLLT</sequence>